<protein>
    <submittedName>
        <fullName evidence="5">LacI family transcriptional regulator</fullName>
    </submittedName>
</protein>
<dbReference type="EMBL" id="RBIQ01000007">
    <property type="protein sequence ID" value="RKR14302.1"/>
    <property type="molecule type" value="Genomic_DNA"/>
</dbReference>
<sequence>MENNTITIHDIAKALAINSSTVSRALNNSDRVSLKTKKKILDKANELGYQRNLLASNLRRNKTNTIGVIVPRISRYFFSSAISGIEKTAFDKGYNVIICQSLEQLEREENLINTLAANRVDGIIISVSMETLNYDHFDGLKKNGTPIVIFDRHCDLPDRNNVLLDDFVGAFEATNHLIEQGCKNIVHFSGPKNLNVYRNRLKGYKAALEKHEIPFRENLVLNSRLMQEDGTKLAEKVLRLPESIDGIFSANDVAAIGAMQYLKKKGIQIPKDIAIVGFSNGPTSAVMDPPLSTIDQSGGEMGELSANLLFEHLNVESVKREPKTIIVKPSLLVRESSKKRG</sequence>
<dbReference type="InterPro" id="IPR010982">
    <property type="entry name" value="Lambda_DNA-bd_dom_sf"/>
</dbReference>
<keyword evidence="1" id="KW-0805">Transcription regulation</keyword>
<evidence type="ECO:0000256" key="2">
    <source>
        <dbReference type="ARBA" id="ARBA00023125"/>
    </source>
</evidence>
<evidence type="ECO:0000313" key="5">
    <source>
        <dbReference type="EMBL" id="RKR14302.1"/>
    </source>
</evidence>
<dbReference type="Pfam" id="PF00356">
    <property type="entry name" value="LacI"/>
    <property type="match status" value="1"/>
</dbReference>
<name>A0A495EBP3_9FLAO</name>
<evidence type="ECO:0000256" key="3">
    <source>
        <dbReference type="ARBA" id="ARBA00023163"/>
    </source>
</evidence>
<dbReference type="OrthoDB" id="9768806at2"/>
<accession>A0A495EBP3</accession>
<evidence type="ECO:0000256" key="1">
    <source>
        <dbReference type="ARBA" id="ARBA00023015"/>
    </source>
</evidence>
<dbReference type="GO" id="GO:0000976">
    <property type="term" value="F:transcription cis-regulatory region binding"/>
    <property type="evidence" value="ECO:0007669"/>
    <property type="project" value="TreeGrafter"/>
</dbReference>
<dbReference type="RefSeq" id="WP_121063396.1">
    <property type="nucleotide sequence ID" value="NZ_RBIQ01000007.1"/>
</dbReference>
<evidence type="ECO:0000259" key="4">
    <source>
        <dbReference type="PROSITE" id="PS50932"/>
    </source>
</evidence>
<evidence type="ECO:0000313" key="6">
    <source>
        <dbReference type="Proteomes" id="UP000269412"/>
    </source>
</evidence>
<dbReference type="InterPro" id="IPR000843">
    <property type="entry name" value="HTH_LacI"/>
</dbReference>
<gene>
    <name evidence="5" type="ORF">CLV91_0377</name>
</gene>
<dbReference type="SMART" id="SM00354">
    <property type="entry name" value="HTH_LACI"/>
    <property type="match status" value="1"/>
</dbReference>
<dbReference type="CDD" id="cd06267">
    <property type="entry name" value="PBP1_LacI_sugar_binding-like"/>
    <property type="match status" value="1"/>
</dbReference>
<dbReference type="InterPro" id="IPR001761">
    <property type="entry name" value="Peripla_BP/Lac1_sug-bd_dom"/>
</dbReference>
<dbReference type="PROSITE" id="PS50932">
    <property type="entry name" value="HTH_LACI_2"/>
    <property type="match status" value="1"/>
</dbReference>
<proteinExistence type="predicted"/>
<organism evidence="5 6">
    <name type="scientific">Maribacter vaceletii</name>
    <dbReference type="NCBI Taxonomy" id="1206816"/>
    <lineage>
        <taxon>Bacteria</taxon>
        <taxon>Pseudomonadati</taxon>
        <taxon>Bacteroidota</taxon>
        <taxon>Flavobacteriia</taxon>
        <taxon>Flavobacteriales</taxon>
        <taxon>Flavobacteriaceae</taxon>
        <taxon>Maribacter</taxon>
    </lineage>
</organism>
<keyword evidence="6" id="KW-1185">Reference proteome</keyword>
<keyword evidence="3" id="KW-0804">Transcription</keyword>
<dbReference type="PANTHER" id="PTHR30146:SF109">
    <property type="entry name" value="HTH-TYPE TRANSCRIPTIONAL REGULATOR GALS"/>
    <property type="match status" value="1"/>
</dbReference>
<dbReference type="SUPFAM" id="SSF53822">
    <property type="entry name" value="Periplasmic binding protein-like I"/>
    <property type="match status" value="1"/>
</dbReference>
<dbReference type="CDD" id="cd01392">
    <property type="entry name" value="HTH_LacI"/>
    <property type="match status" value="1"/>
</dbReference>
<dbReference type="Gene3D" id="1.10.260.40">
    <property type="entry name" value="lambda repressor-like DNA-binding domains"/>
    <property type="match status" value="1"/>
</dbReference>
<dbReference type="Pfam" id="PF00532">
    <property type="entry name" value="Peripla_BP_1"/>
    <property type="match status" value="1"/>
</dbReference>
<dbReference type="Proteomes" id="UP000269412">
    <property type="component" value="Unassembled WGS sequence"/>
</dbReference>
<dbReference type="Gene3D" id="3.40.50.2300">
    <property type="match status" value="2"/>
</dbReference>
<dbReference type="AlphaFoldDB" id="A0A495EBP3"/>
<comment type="caution">
    <text evidence="5">The sequence shown here is derived from an EMBL/GenBank/DDBJ whole genome shotgun (WGS) entry which is preliminary data.</text>
</comment>
<dbReference type="PANTHER" id="PTHR30146">
    <property type="entry name" value="LACI-RELATED TRANSCRIPTIONAL REPRESSOR"/>
    <property type="match status" value="1"/>
</dbReference>
<dbReference type="SUPFAM" id="SSF47413">
    <property type="entry name" value="lambda repressor-like DNA-binding domains"/>
    <property type="match status" value="1"/>
</dbReference>
<feature type="domain" description="HTH lacI-type" evidence="4">
    <location>
        <begin position="6"/>
        <end position="60"/>
    </location>
</feature>
<reference evidence="5 6" key="1">
    <citation type="submission" date="2018-10" db="EMBL/GenBank/DDBJ databases">
        <title>Genomic Encyclopedia of Archaeal and Bacterial Type Strains, Phase II (KMG-II): from individual species to whole genera.</title>
        <authorList>
            <person name="Goeker M."/>
        </authorList>
    </citation>
    <scope>NUCLEOTIDE SEQUENCE [LARGE SCALE GENOMIC DNA]</scope>
    <source>
        <strain evidence="5 6">DSM 25230</strain>
    </source>
</reference>
<dbReference type="GO" id="GO:0003700">
    <property type="term" value="F:DNA-binding transcription factor activity"/>
    <property type="evidence" value="ECO:0007669"/>
    <property type="project" value="TreeGrafter"/>
</dbReference>
<keyword evidence="2" id="KW-0238">DNA-binding</keyword>
<dbReference type="InterPro" id="IPR028082">
    <property type="entry name" value="Peripla_BP_I"/>
</dbReference>